<comment type="caution">
    <text evidence="2">The sequence shown here is derived from an EMBL/GenBank/DDBJ whole genome shotgun (WGS) entry which is preliminary data.</text>
</comment>
<accession>A0A427Y2V1</accession>
<evidence type="ECO:0000313" key="3">
    <source>
        <dbReference type="Proteomes" id="UP000279259"/>
    </source>
</evidence>
<dbReference type="EMBL" id="RSCD01000020">
    <property type="protein sequence ID" value="RSH85407.1"/>
    <property type="molecule type" value="Genomic_DNA"/>
</dbReference>
<organism evidence="2 3">
    <name type="scientific">Saitozyma podzolica</name>
    <dbReference type="NCBI Taxonomy" id="1890683"/>
    <lineage>
        <taxon>Eukaryota</taxon>
        <taxon>Fungi</taxon>
        <taxon>Dikarya</taxon>
        <taxon>Basidiomycota</taxon>
        <taxon>Agaricomycotina</taxon>
        <taxon>Tremellomycetes</taxon>
        <taxon>Tremellales</taxon>
        <taxon>Trimorphomycetaceae</taxon>
        <taxon>Saitozyma</taxon>
    </lineage>
</organism>
<evidence type="ECO:0000313" key="2">
    <source>
        <dbReference type="EMBL" id="RSH85407.1"/>
    </source>
</evidence>
<proteinExistence type="predicted"/>
<keyword evidence="3" id="KW-1185">Reference proteome</keyword>
<evidence type="ECO:0000256" key="1">
    <source>
        <dbReference type="SAM" id="MobiDB-lite"/>
    </source>
</evidence>
<dbReference type="Proteomes" id="UP000279259">
    <property type="component" value="Unassembled WGS sequence"/>
</dbReference>
<reference evidence="2 3" key="1">
    <citation type="submission" date="2018-11" db="EMBL/GenBank/DDBJ databases">
        <title>Genome sequence of Saitozyma podzolica DSM 27192.</title>
        <authorList>
            <person name="Aliyu H."/>
            <person name="Gorte O."/>
            <person name="Ochsenreither K."/>
        </authorList>
    </citation>
    <scope>NUCLEOTIDE SEQUENCE [LARGE SCALE GENOMIC DNA]</scope>
    <source>
        <strain evidence="2 3">DSM 27192</strain>
    </source>
</reference>
<name>A0A427Y2V1_9TREE</name>
<gene>
    <name evidence="2" type="ORF">EHS25_004803</name>
</gene>
<protein>
    <submittedName>
        <fullName evidence="2">Uncharacterized protein</fullName>
    </submittedName>
</protein>
<feature type="compositionally biased region" description="Low complexity" evidence="1">
    <location>
        <begin position="45"/>
        <end position="63"/>
    </location>
</feature>
<feature type="region of interest" description="Disordered" evidence="1">
    <location>
        <begin position="29"/>
        <end position="78"/>
    </location>
</feature>
<sequence length="262" mass="28671">MFGIILSALAGRSSPAASRQGKVESHLFGRNGLQGGRGELHPFLSARRPPSGSPRSPYALPRDPTIPRRPRIGPGDPNGSLAVSATSTFSELSPILRWLSEPSSQFANRLFNWIWRRQTALEEAWERGLELLGSYIVSTAVREKFMDAKIAAEEGLLAQLVDLPHQHPTGPPTMSTGESATSATSSAFERLGASLKANGLFPGHFRAEDWNHNVSRTVPRRPHLPIGRTRGPRHPFLQDLCSSSDYGSLRGFERPLVTAPRL</sequence>
<dbReference type="AlphaFoldDB" id="A0A427Y2V1"/>